<name>A0A370H0B9_9NOCA</name>
<dbReference type="STRING" id="1210089.GCA_001613165_00604"/>
<protein>
    <submittedName>
        <fullName evidence="1">Trypsin-like peptidase</fullName>
    </submittedName>
</protein>
<dbReference type="Proteomes" id="UP000255355">
    <property type="component" value="Unassembled WGS sequence"/>
</dbReference>
<proteinExistence type="predicted"/>
<dbReference type="InterPro" id="IPR009003">
    <property type="entry name" value="Peptidase_S1_PA"/>
</dbReference>
<sequence length="625" mass="69543">MPVHADIEVLLKGATAAVAPDRAGAERVGTAFRVAPGYAVTAAHVAAGVDNGRVRLSFGEGSECIAEVVAASPPPPEGGRWDFDDHAVLRLERPDLVTAPCVLMAEPALAPRDELLISALNPSYVERVVEIYHGYHVRDTHLPSRFFTIDGDRGVIRGMSGGPVWSTRHGGVVGFVKASENIAAAQGGAIAYLLEGLRRLRVPGLYEEIVLAHDGHHRDEQAWADRLVGPEAMVRRWLVEVHGWLARLTIAAERGVSSGLVGELFRDTFPPAPGRLITLRDVAEYVGTESQNREFDLARFCALAPNHLPPDSAVAEGLRRIPKKIIPPRDYPEFERMFLAPRPVSVAVTRLFGVIVPEEGPRTDECAPVPYRFEVAQKFGDQEIIPLGQEGRYPGYDHAKDALKSALHRHLSNINAPRDAVEIVVALPDEHLTEEPLYEWLRPDERPFSSKFAMRLRRSCTWEKSDEQLVELEERWNRLRQREFDALFWLRCDDPRAERLATLQALFAPDDAGDGPHDALGVTEPPTTHVLTASATNALPVTLWRNERCAAHPACGVECAGSDFRARLTRRLGGRSPVDWHDQIWRAQRAREESEERDRFWRKVVYIVDIPGQSRRRPPPLAGPA</sequence>
<dbReference type="AlphaFoldDB" id="A0A370H0B9"/>
<evidence type="ECO:0000313" key="2">
    <source>
        <dbReference type="Proteomes" id="UP000255355"/>
    </source>
</evidence>
<accession>A0A370H0B9</accession>
<dbReference type="RefSeq" id="WP_169814187.1">
    <property type="nucleotide sequence ID" value="NZ_QQAZ01000007.1"/>
</dbReference>
<dbReference type="SUPFAM" id="SSF50494">
    <property type="entry name" value="Trypsin-like serine proteases"/>
    <property type="match status" value="1"/>
</dbReference>
<keyword evidence="2" id="KW-1185">Reference proteome</keyword>
<evidence type="ECO:0000313" key="1">
    <source>
        <dbReference type="EMBL" id="RDI48989.1"/>
    </source>
</evidence>
<dbReference type="EMBL" id="QQAZ01000007">
    <property type="protein sequence ID" value="RDI48989.1"/>
    <property type="molecule type" value="Genomic_DNA"/>
</dbReference>
<comment type="caution">
    <text evidence="1">The sequence shown here is derived from an EMBL/GenBank/DDBJ whole genome shotgun (WGS) entry which is preliminary data.</text>
</comment>
<dbReference type="Gene3D" id="2.40.10.120">
    <property type="match status" value="1"/>
</dbReference>
<reference evidence="1 2" key="1">
    <citation type="submission" date="2018-07" db="EMBL/GenBank/DDBJ databases">
        <title>Genomic Encyclopedia of Type Strains, Phase IV (KMG-IV): sequencing the most valuable type-strain genomes for metagenomic binning, comparative biology and taxonomic classification.</title>
        <authorList>
            <person name="Goeker M."/>
        </authorList>
    </citation>
    <scope>NUCLEOTIDE SEQUENCE [LARGE SCALE GENOMIC DNA]</scope>
    <source>
        <strain evidence="1 2">DSM 44952</strain>
    </source>
</reference>
<dbReference type="Pfam" id="PF13365">
    <property type="entry name" value="Trypsin_2"/>
    <property type="match status" value="1"/>
</dbReference>
<organism evidence="1 2">
    <name type="scientific">Nocardia mexicana</name>
    <dbReference type="NCBI Taxonomy" id="279262"/>
    <lineage>
        <taxon>Bacteria</taxon>
        <taxon>Bacillati</taxon>
        <taxon>Actinomycetota</taxon>
        <taxon>Actinomycetes</taxon>
        <taxon>Mycobacteriales</taxon>
        <taxon>Nocardiaceae</taxon>
        <taxon>Nocardia</taxon>
    </lineage>
</organism>
<gene>
    <name evidence="1" type="ORF">DFR68_107114</name>
</gene>